<comment type="caution">
    <text evidence="1">The sequence shown here is derived from an EMBL/GenBank/DDBJ whole genome shotgun (WGS) entry which is preliminary data.</text>
</comment>
<gene>
    <name evidence="1" type="ORF">S06H3_65229</name>
</gene>
<reference evidence="1" key="1">
    <citation type="journal article" date="2014" name="Front. Microbiol.">
        <title>High frequency of phylogenetically diverse reductive dehalogenase-homologous genes in deep subseafloor sedimentary metagenomes.</title>
        <authorList>
            <person name="Kawai M."/>
            <person name="Futagami T."/>
            <person name="Toyoda A."/>
            <person name="Takaki Y."/>
            <person name="Nishi S."/>
            <person name="Hori S."/>
            <person name="Arai W."/>
            <person name="Tsubouchi T."/>
            <person name="Morono Y."/>
            <person name="Uchiyama I."/>
            <person name="Ito T."/>
            <person name="Fujiyama A."/>
            <person name="Inagaki F."/>
            <person name="Takami H."/>
        </authorList>
    </citation>
    <scope>NUCLEOTIDE SEQUENCE</scope>
    <source>
        <strain evidence="1">Expedition CK06-06</strain>
    </source>
</reference>
<dbReference type="EMBL" id="BARV01043838">
    <property type="protein sequence ID" value="GAI66606.1"/>
    <property type="molecule type" value="Genomic_DNA"/>
</dbReference>
<proteinExistence type="predicted"/>
<evidence type="ECO:0000313" key="1">
    <source>
        <dbReference type="EMBL" id="GAI66606.1"/>
    </source>
</evidence>
<accession>X1RI13</accession>
<feature type="non-terminal residue" evidence="1">
    <location>
        <position position="32"/>
    </location>
</feature>
<sequence length="32" mass="3384">MQPIEFRPMITEAPGITVAAPGVPTVGVPYFP</sequence>
<protein>
    <submittedName>
        <fullName evidence="1">Uncharacterized protein</fullName>
    </submittedName>
</protein>
<name>X1RI13_9ZZZZ</name>
<organism evidence="1">
    <name type="scientific">marine sediment metagenome</name>
    <dbReference type="NCBI Taxonomy" id="412755"/>
    <lineage>
        <taxon>unclassified sequences</taxon>
        <taxon>metagenomes</taxon>
        <taxon>ecological metagenomes</taxon>
    </lineage>
</organism>
<dbReference type="AlphaFoldDB" id="X1RI13"/>